<proteinExistence type="predicted"/>
<reference evidence="2 3" key="1">
    <citation type="submission" date="2014-04" db="EMBL/GenBank/DDBJ databases">
        <authorList>
            <consortium name="DOE Joint Genome Institute"/>
            <person name="Kuo A."/>
            <person name="Kohler A."/>
            <person name="Costa M.D."/>
            <person name="Nagy L.G."/>
            <person name="Floudas D."/>
            <person name="Copeland A."/>
            <person name="Barry K.W."/>
            <person name="Cichocki N."/>
            <person name="Veneault-Fourrey C."/>
            <person name="LaButti K."/>
            <person name="Lindquist E.A."/>
            <person name="Lipzen A."/>
            <person name="Lundell T."/>
            <person name="Morin E."/>
            <person name="Murat C."/>
            <person name="Sun H."/>
            <person name="Tunlid A."/>
            <person name="Henrissat B."/>
            <person name="Grigoriev I.V."/>
            <person name="Hibbett D.S."/>
            <person name="Martin F."/>
            <person name="Nordberg H.P."/>
            <person name="Cantor M.N."/>
            <person name="Hua S.X."/>
        </authorList>
    </citation>
    <scope>NUCLEOTIDE SEQUENCE [LARGE SCALE GENOMIC DNA]</scope>
    <source>
        <strain evidence="2 3">441</strain>
    </source>
</reference>
<accession>A0A0C9YPP2</accession>
<gene>
    <name evidence="2" type="ORF">PISMIDRAFT_180449</name>
</gene>
<organism evidence="2 3">
    <name type="scientific">Pisolithus microcarpus 441</name>
    <dbReference type="NCBI Taxonomy" id="765257"/>
    <lineage>
        <taxon>Eukaryota</taxon>
        <taxon>Fungi</taxon>
        <taxon>Dikarya</taxon>
        <taxon>Basidiomycota</taxon>
        <taxon>Agaricomycotina</taxon>
        <taxon>Agaricomycetes</taxon>
        <taxon>Agaricomycetidae</taxon>
        <taxon>Boletales</taxon>
        <taxon>Sclerodermatineae</taxon>
        <taxon>Pisolithaceae</taxon>
        <taxon>Pisolithus</taxon>
    </lineage>
</organism>
<dbReference type="Proteomes" id="UP000054018">
    <property type="component" value="Unassembled WGS sequence"/>
</dbReference>
<dbReference type="EMBL" id="KN833801">
    <property type="protein sequence ID" value="KIK18581.1"/>
    <property type="molecule type" value="Genomic_DNA"/>
</dbReference>
<keyword evidence="1" id="KW-0472">Membrane</keyword>
<dbReference type="AlphaFoldDB" id="A0A0C9YPP2"/>
<protein>
    <submittedName>
        <fullName evidence="2">Uncharacterized protein</fullName>
    </submittedName>
</protein>
<reference evidence="3" key="2">
    <citation type="submission" date="2015-01" db="EMBL/GenBank/DDBJ databases">
        <title>Evolutionary Origins and Diversification of the Mycorrhizal Mutualists.</title>
        <authorList>
            <consortium name="DOE Joint Genome Institute"/>
            <consortium name="Mycorrhizal Genomics Consortium"/>
            <person name="Kohler A."/>
            <person name="Kuo A."/>
            <person name="Nagy L.G."/>
            <person name="Floudas D."/>
            <person name="Copeland A."/>
            <person name="Barry K.W."/>
            <person name="Cichocki N."/>
            <person name="Veneault-Fourrey C."/>
            <person name="LaButti K."/>
            <person name="Lindquist E.A."/>
            <person name="Lipzen A."/>
            <person name="Lundell T."/>
            <person name="Morin E."/>
            <person name="Murat C."/>
            <person name="Riley R."/>
            <person name="Ohm R."/>
            <person name="Sun H."/>
            <person name="Tunlid A."/>
            <person name="Henrissat B."/>
            <person name="Grigoriev I.V."/>
            <person name="Hibbett D.S."/>
            <person name="Martin F."/>
        </authorList>
    </citation>
    <scope>NUCLEOTIDE SEQUENCE [LARGE SCALE GENOMIC DNA]</scope>
    <source>
        <strain evidence="3">441</strain>
    </source>
</reference>
<evidence type="ECO:0000313" key="3">
    <source>
        <dbReference type="Proteomes" id="UP000054018"/>
    </source>
</evidence>
<dbReference type="HOGENOM" id="CLU_160844_0_0_1"/>
<keyword evidence="1" id="KW-0812">Transmembrane</keyword>
<keyword evidence="3" id="KW-1185">Reference proteome</keyword>
<evidence type="ECO:0000256" key="1">
    <source>
        <dbReference type="SAM" id="Phobius"/>
    </source>
</evidence>
<dbReference type="OrthoDB" id="2535105at2759"/>
<feature type="transmembrane region" description="Helical" evidence="1">
    <location>
        <begin position="12"/>
        <end position="34"/>
    </location>
</feature>
<sequence length="114" mass="12630">MSALAVSLGRGPLIGVCLGSCLYGITCLQALFYFQTYVDDRRSLKLTVSTILPSFIHPTCTPDLRQVALLLTLETIHVALSMWLVDYYLVANYANETALQSATWFTTVIMLHAL</sequence>
<name>A0A0C9YPP2_9AGAM</name>
<evidence type="ECO:0000313" key="2">
    <source>
        <dbReference type="EMBL" id="KIK18581.1"/>
    </source>
</evidence>
<keyword evidence="1" id="KW-1133">Transmembrane helix</keyword>